<comment type="caution">
    <text evidence="1">The sequence shown here is derived from an EMBL/GenBank/DDBJ whole genome shotgun (WGS) entry which is preliminary data.</text>
</comment>
<keyword evidence="2" id="KW-1185">Reference proteome</keyword>
<proteinExistence type="predicted"/>
<name>A0ABW5PM14_9BACI</name>
<dbReference type="EMBL" id="JBHUMR010000001">
    <property type="protein sequence ID" value="MFD2615835.1"/>
    <property type="molecule type" value="Genomic_DNA"/>
</dbReference>
<gene>
    <name evidence="1" type="ORF">ACFSTF_00555</name>
</gene>
<evidence type="ECO:0000313" key="1">
    <source>
        <dbReference type="EMBL" id="MFD2615835.1"/>
    </source>
</evidence>
<reference evidence="2" key="1">
    <citation type="journal article" date="2019" name="Int. J. Syst. Evol. Microbiol.">
        <title>The Global Catalogue of Microorganisms (GCM) 10K type strain sequencing project: providing services to taxonomists for standard genome sequencing and annotation.</title>
        <authorList>
            <consortium name="The Broad Institute Genomics Platform"/>
            <consortium name="The Broad Institute Genome Sequencing Center for Infectious Disease"/>
            <person name="Wu L."/>
            <person name="Ma J."/>
        </authorList>
    </citation>
    <scope>NUCLEOTIDE SEQUENCE [LARGE SCALE GENOMIC DNA]</scope>
    <source>
        <strain evidence="2">TISTR 2241</strain>
    </source>
</reference>
<evidence type="ECO:0000313" key="2">
    <source>
        <dbReference type="Proteomes" id="UP001597458"/>
    </source>
</evidence>
<accession>A0ABW5PM14</accession>
<sequence>MASIPHIEMHQVYGRIGIRRHDATLQIEQKQAVQLIQQPKADMNIQREPARVLIDQTEAWHNLDLKSARVRIAEAAQAGRQAIFEGIARRAAEGDELMHIERGGNPIAEQAIRHGMKDHHFDTGHIPPSEAVKISGDAGKLTIDWKTHAPKIDVELNPPKITSEPGSVQIFMEQYPSLSFEAKGLYVDEKG</sequence>
<protein>
    <submittedName>
        <fullName evidence="1">DUF6470 family protein</fullName>
    </submittedName>
</protein>
<dbReference type="Proteomes" id="UP001597458">
    <property type="component" value="Unassembled WGS sequence"/>
</dbReference>
<dbReference type="InterPro" id="IPR045527">
    <property type="entry name" value="DUF6470"/>
</dbReference>
<dbReference type="Pfam" id="PF20074">
    <property type="entry name" value="DUF6470"/>
    <property type="match status" value="1"/>
</dbReference>
<organism evidence="1 2">
    <name type="scientific">Terrilactibacillus laevilacticus</name>
    <dbReference type="NCBI Taxonomy" id="1380157"/>
    <lineage>
        <taxon>Bacteria</taxon>
        <taxon>Bacillati</taxon>
        <taxon>Bacillota</taxon>
        <taxon>Bacilli</taxon>
        <taxon>Bacillales</taxon>
        <taxon>Bacillaceae</taxon>
        <taxon>Terrilactibacillus</taxon>
    </lineage>
</organism>
<dbReference type="RefSeq" id="WP_141191075.1">
    <property type="nucleotide sequence ID" value="NZ_JBHUMR010000001.1"/>
</dbReference>